<keyword evidence="1" id="KW-0812">Transmembrane</keyword>
<reference evidence="2" key="1">
    <citation type="submission" date="2010-03" db="EMBL/GenBank/DDBJ databases">
        <title>The genome sequence of Ruminococcus sp. 18P13.</title>
        <authorList>
            <consortium name="metaHIT consortium -- http://www.metahit.eu/"/>
            <person name="Pajon A."/>
            <person name="Turner K."/>
            <person name="Parkhill J."/>
            <person name="Bernalier A."/>
        </authorList>
    </citation>
    <scope>NUCLEOTIDE SEQUENCE [LARGE SCALE GENOMIC DNA]</scope>
    <source>
        <strain evidence="2">Type strain: 18P13</strain>
    </source>
</reference>
<protein>
    <submittedName>
        <fullName evidence="2">Uncharacterized protein</fullName>
    </submittedName>
</protein>
<keyword evidence="1" id="KW-0472">Membrane</keyword>
<evidence type="ECO:0000313" key="2">
    <source>
        <dbReference type="EMBL" id="CBL17281.1"/>
    </source>
</evidence>
<dbReference type="BioCyc" id="RCHA213810:RUM_RS05440-MONOMER"/>
<feature type="transmembrane region" description="Helical" evidence="1">
    <location>
        <begin position="186"/>
        <end position="206"/>
    </location>
</feature>
<feature type="transmembrane region" description="Helical" evidence="1">
    <location>
        <begin position="7"/>
        <end position="27"/>
    </location>
</feature>
<dbReference type="InterPro" id="IPR046555">
    <property type="entry name" value="DUF6709"/>
</dbReference>
<keyword evidence="1" id="KW-1133">Transmembrane helix</keyword>
<dbReference type="RefSeq" id="WP_015558188.1">
    <property type="nucleotide sequence ID" value="NC_021039.1"/>
</dbReference>
<keyword evidence="3" id="KW-1185">Reference proteome</keyword>
<dbReference type="Pfam" id="PF20456">
    <property type="entry name" value="DUF6709"/>
    <property type="match status" value="1"/>
</dbReference>
<dbReference type="GeneID" id="83155879"/>
<dbReference type="STRING" id="213810.RUM_11330"/>
<accession>D4LCD6</accession>
<dbReference type="PATRIC" id="fig|213810.4.peg.1033"/>
<dbReference type="HOGENOM" id="CLU_1260674_0_0_9"/>
<dbReference type="AlphaFoldDB" id="D4LCD6"/>
<dbReference type="EMBL" id="FP929052">
    <property type="protein sequence ID" value="CBL17281.1"/>
    <property type="molecule type" value="Genomic_DNA"/>
</dbReference>
<evidence type="ECO:0000313" key="3">
    <source>
        <dbReference type="Proteomes" id="UP000007054"/>
    </source>
</evidence>
<gene>
    <name evidence="2" type="ordered locus">RUM_11330</name>
</gene>
<proteinExistence type="predicted"/>
<organism evidence="2 3">
    <name type="scientific">Ruminococcus champanellensis (strain DSM 18848 / JCM 17042 / KCTC 15320 / 18P13)</name>
    <dbReference type="NCBI Taxonomy" id="213810"/>
    <lineage>
        <taxon>Bacteria</taxon>
        <taxon>Bacillati</taxon>
        <taxon>Bacillota</taxon>
        <taxon>Clostridia</taxon>
        <taxon>Eubacteriales</taxon>
        <taxon>Oscillospiraceae</taxon>
        <taxon>Ruminococcus</taxon>
    </lineage>
</organism>
<dbReference type="KEGG" id="rch:RUM_11330"/>
<dbReference type="Proteomes" id="UP000007054">
    <property type="component" value="Chromosome"/>
</dbReference>
<sequence length="219" mass="24971">MEKVKKVLLVVFVMMFFIGIILVTDFGKMKKYQNNEVTDLANLGYRQMQTGDLVSGKVDYVLDTVAEEYETKFGIRTSDDSTKLYYIISLPNSYAVYETSNKEEYDTLDKICNETWDYLNSEDGSAPAPTSSLMIQGEVKKMDDKVAGYFKDWFKEQADFSDEDFEKNTEVYMISRTKFDGFQRSVYTGIGLAAVGAVGLIVLLVLKIKAKKQSSQEFY</sequence>
<evidence type="ECO:0000256" key="1">
    <source>
        <dbReference type="SAM" id="Phobius"/>
    </source>
</evidence>
<reference evidence="2" key="2">
    <citation type="submission" date="2010-03" db="EMBL/GenBank/DDBJ databases">
        <authorList>
            <person name="Pajon A."/>
        </authorList>
    </citation>
    <scope>NUCLEOTIDE SEQUENCE</scope>
    <source>
        <strain evidence="2">Type strain: 18P13</strain>
    </source>
</reference>
<name>D4LCD6_RUMC1</name>